<evidence type="ECO:0000313" key="2">
    <source>
        <dbReference type="EMBL" id="RRT65379.1"/>
    </source>
</evidence>
<feature type="region of interest" description="Disordered" evidence="1">
    <location>
        <begin position="19"/>
        <end position="98"/>
    </location>
</feature>
<feature type="compositionally biased region" description="Low complexity" evidence="1">
    <location>
        <begin position="40"/>
        <end position="53"/>
    </location>
</feature>
<sequence>MLLLVTNGARLLRKLLLRGGRPWPDPMQGRLQGPVGCSQGPPVRGRPPVGAAAHTPPAASGQPARGCLPAARSQGQHLLTANPQSSDSDVGSQRGQEG</sequence>
<comment type="caution">
    <text evidence="2">The sequence shown here is derived from an EMBL/GenBank/DDBJ whole genome shotgun (WGS) entry which is preliminary data.</text>
</comment>
<name>A0A426ZN01_ENSVE</name>
<evidence type="ECO:0000256" key="1">
    <source>
        <dbReference type="SAM" id="MobiDB-lite"/>
    </source>
</evidence>
<gene>
    <name evidence="2" type="ORF">B296_00019287</name>
</gene>
<dbReference type="AlphaFoldDB" id="A0A426ZN01"/>
<dbReference type="EMBL" id="AMZH03005834">
    <property type="protein sequence ID" value="RRT65379.1"/>
    <property type="molecule type" value="Genomic_DNA"/>
</dbReference>
<proteinExistence type="predicted"/>
<organism evidence="2 3">
    <name type="scientific">Ensete ventricosum</name>
    <name type="common">Abyssinian banana</name>
    <name type="synonym">Musa ensete</name>
    <dbReference type="NCBI Taxonomy" id="4639"/>
    <lineage>
        <taxon>Eukaryota</taxon>
        <taxon>Viridiplantae</taxon>
        <taxon>Streptophyta</taxon>
        <taxon>Embryophyta</taxon>
        <taxon>Tracheophyta</taxon>
        <taxon>Spermatophyta</taxon>
        <taxon>Magnoliopsida</taxon>
        <taxon>Liliopsida</taxon>
        <taxon>Zingiberales</taxon>
        <taxon>Musaceae</taxon>
        <taxon>Ensete</taxon>
    </lineage>
</organism>
<evidence type="ECO:0000313" key="3">
    <source>
        <dbReference type="Proteomes" id="UP000287651"/>
    </source>
</evidence>
<protein>
    <submittedName>
        <fullName evidence="2">Uncharacterized protein</fullName>
    </submittedName>
</protein>
<feature type="compositionally biased region" description="Polar residues" evidence="1">
    <location>
        <begin position="73"/>
        <end position="98"/>
    </location>
</feature>
<accession>A0A426ZN01</accession>
<reference evidence="2 3" key="1">
    <citation type="journal article" date="2014" name="Agronomy (Basel)">
        <title>A Draft Genome Sequence for Ensete ventricosum, the Drought-Tolerant Tree Against Hunger.</title>
        <authorList>
            <person name="Harrison J."/>
            <person name="Moore K.A."/>
            <person name="Paszkiewicz K."/>
            <person name="Jones T."/>
            <person name="Grant M."/>
            <person name="Ambacheew D."/>
            <person name="Muzemil S."/>
            <person name="Studholme D.J."/>
        </authorList>
    </citation>
    <scope>NUCLEOTIDE SEQUENCE [LARGE SCALE GENOMIC DNA]</scope>
</reference>
<dbReference type="Proteomes" id="UP000287651">
    <property type="component" value="Unassembled WGS sequence"/>
</dbReference>